<feature type="compositionally biased region" description="Polar residues" evidence="1">
    <location>
        <begin position="82"/>
        <end position="91"/>
    </location>
</feature>
<dbReference type="EMBL" id="SDMP01000019">
    <property type="protein sequence ID" value="RYQ93344.1"/>
    <property type="molecule type" value="Genomic_DNA"/>
</dbReference>
<feature type="compositionally biased region" description="Pro residues" evidence="1">
    <location>
        <begin position="35"/>
        <end position="44"/>
    </location>
</feature>
<gene>
    <name evidence="2" type="ORF">Ahy_B09g099615</name>
</gene>
<reference evidence="2 3" key="1">
    <citation type="submission" date="2019-01" db="EMBL/GenBank/DDBJ databases">
        <title>Sequencing of cultivated peanut Arachis hypogaea provides insights into genome evolution and oil improvement.</title>
        <authorList>
            <person name="Chen X."/>
        </authorList>
    </citation>
    <scope>NUCLEOTIDE SEQUENCE [LARGE SCALE GENOMIC DNA]</scope>
    <source>
        <strain evidence="3">cv. Fuhuasheng</strain>
        <tissue evidence="2">Leaves</tissue>
    </source>
</reference>
<evidence type="ECO:0000313" key="2">
    <source>
        <dbReference type="EMBL" id="RYQ93344.1"/>
    </source>
</evidence>
<feature type="region of interest" description="Disordered" evidence="1">
    <location>
        <begin position="1"/>
        <end position="102"/>
    </location>
</feature>
<organism evidence="2 3">
    <name type="scientific">Arachis hypogaea</name>
    <name type="common">Peanut</name>
    <dbReference type="NCBI Taxonomy" id="3818"/>
    <lineage>
        <taxon>Eukaryota</taxon>
        <taxon>Viridiplantae</taxon>
        <taxon>Streptophyta</taxon>
        <taxon>Embryophyta</taxon>
        <taxon>Tracheophyta</taxon>
        <taxon>Spermatophyta</taxon>
        <taxon>Magnoliopsida</taxon>
        <taxon>eudicotyledons</taxon>
        <taxon>Gunneridae</taxon>
        <taxon>Pentapetalae</taxon>
        <taxon>rosids</taxon>
        <taxon>fabids</taxon>
        <taxon>Fabales</taxon>
        <taxon>Fabaceae</taxon>
        <taxon>Papilionoideae</taxon>
        <taxon>50 kb inversion clade</taxon>
        <taxon>dalbergioids sensu lato</taxon>
        <taxon>Dalbergieae</taxon>
        <taxon>Pterocarpus clade</taxon>
        <taxon>Arachis</taxon>
    </lineage>
</organism>
<dbReference type="Proteomes" id="UP000289738">
    <property type="component" value="Chromosome B09"/>
</dbReference>
<evidence type="ECO:0000313" key="3">
    <source>
        <dbReference type="Proteomes" id="UP000289738"/>
    </source>
</evidence>
<protein>
    <submittedName>
        <fullName evidence="2">Uncharacterized protein</fullName>
    </submittedName>
</protein>
<feature type="compositionally biased region" description="Polar residues" evidence="1">
    <location>
        <begin position="16"/>
        <end position="29"/>
    </location>
</feature>
<proteinExistence type="predicted"/>
<name>A0A444XV85_ARAHY</name>
<comment type="caution">
    <text evidence="2">The sequence shown here is derived from an EMBL/GenBank/DDBJ whole genome shotgun (WGS) entry which is preliminary data.</text>
</comment>
<keyword evidence="3" id="KW-1185">Reference proteome</keyword>
<dbReference type="AlphaFoldDB" id="A0A444XV85"/>
<evidence type="ECO:0000256" key="1">
    <source>
        <dbReference type="SAM" id="MobiDB-lite"/>
    </source>
</evidence>
<accession>A0A444XV85</accession>
<sequence length="152" mass="16825">MKEGKEVRMGLMHVDASSSQPGSSPNPTVVESPAPSNPTMPPAPTRVKRSTLIISPPGPTATQTRPPAPTIGRPFKPPGKANDTSRPQQSRFRPKQKIFRPPTPIAASTINTNTQQQPHLPSHLQLRIKKLHPKICQLLQKQRTRKNEDYCH</sequence>